<keyword evidence="2" id="KW-0479">Metal-binding</keyword>
<evidence type="ECO:0000256" key="6">
    <source>
        <dbReference type="SAM" id="MobiDB-lite"/>
    </source>
</evidence>
<evidence type="ECO:0000259" key="7">
    <source>
        <dbReference type="PROSITE" id="PS50115"/>
    </source>
</evidence>
<keyword evidence="4" id="KW-0862">Zinc</keyword>
<dbReference type="GO" id="GO:0000139">
    <property type="term" value="C:Golgi membrane"/>
    <property type="evidence" value="ECO:0007669"/>
    <property type="project" value="GOC"/>
</dbReference>
<dbReference type="CDD" id="cd08830">
    <property type="entry name" value="ArfGap_ArfGap1"/>
    <property type="match status" value="1"/>
</dbReference>
<dbReference type="OrthoDB" id="983479at2759"/>
<feature type="compositionally biased region" description="Low complexity" evidence="6">
    <location>
        <begin position="311"/>
        <end position="322"/>
    </location>
</feature>
<proteinExistence type="predicted"/>
<evidence type="ECO:0000256" key="3">
    <source>
        <dbReference type="ARBA" id="ARBA00022771"/>
    </source>
</evidence>
<feature type="region of interest" description="Disordered" evidence="6">
    <location>
        <begin position="311"/>
        <end position="353"/>
    </location>
</feature>
<dbReference type="Pfam" id="PF01412">
    <property type="entry name" value="ArfGap"/>
    <property type="match status" value="1"/>
</dbReference>
<keyword evidence="1" id="KW-0343">GTPase activation</keyword>
<feature type="compositionally biased region" description="Polar residues" evidence="6">
    <location>
        <begin position="447"/>
        <end position="457"/>
    </location>
</feature>
<dbReference type="PROSITE" id="PS50115">
    <property type="entry name" value="ARFGAP"/>
    <property type="match status" value="1"/>
</dbReference>
<accession>A0A086KER6</accession>
<dbReference type="SUPFAM" id="SSF57863">
    <property type="entry name" value="ArfGap/RecO-like zinc finger"/>
    <property type="match status" value="1"/>
</dbReference>
<feature type="domain" description="Arf-GAP" evidence="7">
    <location>
        <begin position="19"/>
        <end position="135"/>
    </location>
</feature>
<dbReference type="InterPro" id="IPR001164">
    <property type="entry name" value="ArfGAP_dom"/>
</dbReference>
<feature type="compositionally biased region" description="Basic and acidic residues" evidence="6">
    <location>
        <begin position="340"/>
        <end position="353"/>
    </location>
</feature>
<reference evidence="8 9" key="1">
    <citation type="submission" date="2014-03" db="EMBL/GenBank/DDBJ databases">
        <authorList>
            <person name="Sibley D."/>
            <person name="Venepally P."/>
            <person name="Karamycheva S."/>
            <person name="Hadjithomas M."/>
            <person name="Khan A."/>
            <person name="Brunk B."/>
            <person name="Roos D."/>
            <person name="Caler E."/>
            <person name="Lorenzi H."/>
        </authorList>
    </citation>
    <scope>NUCLEOTIDE SEQUENCE [LARGE SCALE GENOMIC DNA]</scope>
    <source>
        <strain evidence="9">p89</strain>
    </source>
</reference>
<dbReference type="Gene3D" id="1.10.220.150">
    <property type="entry name" value="Arf GTPase activating protein"/>
    <property type="match status" value="1"/>
</dbReference>
<comment type="caution">
    <text evidence="8">The sequence shown here is derived from an EMBL/GenBank/DDBJ whole genome shotgun (WGS) entry which is preliminary data.</text>
</comment>
<dbReference type="SMART" id="SM00105">
    <property type="entry name" value="ArfGap"/>
    <property type="match status" value="1"/>
</dbReference>
<evidence type="ECO:0000313" key="9">
    <source>
        <dbReference type="Proteomes" id="UP000028828"/>
    </source>
</evidence>
<name>A0A086KER6_TOXGO</name>
<keyword evidence="3 5" id="KW-0863">Zinc-finger</keyword>
<evidence type="ECO:0000313" key="8">
    <source>
        <dbReference type="EMBL" id="KFG42884.1"/>
    </source>
</evidence>
<feature type="compositionally biased region" description="Polar residues" evidence="6">
    <location>
        <begin position="176"/>
        <end position="193"/>
    </location>
</feature>
<evidence type="ECO:0000256" key="4">
    <source>
        <dbReference type="ARBA" id="ARBA00022833"/>
    </source>
</evidence>
<dbReference type="VEuPathDB" id="ToxoDB:TGP89_225310"/>
<dbReference type="EMBL" id="AEYI02000985">
    <property type="protein sequence ID" value="KFG42884.1"/>
    <property type="molecule type" value="Genomic_DNA"/>
</dbReference>
<dbReference type="PANTHER" id="PTHR45686:SF4">
    <property type="entry name" value="ADP-RIBOSYLATION FACTOR GTPASE ACTIVATING PROTEIN 3, ISOFORM H"/>
    <property type="match status" value="1"/>
</dbReference>
<feature type="compositionally biased region" description="Polar residues" evidence="6">
    <location>
        <begin position="205"/>
        <end position="216"/>
    </location>
</feature>
<evidence type="ECO:0000256" key="1">
    <source>
        <dbReference type="ARBA" id="ARBA00022468"/>
    </source>
</evidence>
<dbReference type="GO" id="GO:0008270">
    <property type="term" value="F:zinc ion binding"/>
    <property type="evidence" value="ECO:0007669"/>
    <property type="project" value="UniProtKB-KW"/>
</dbReference>
<dbReference type="GO" id="GO:0005096">
    <property type="term" value="F:GTPase activator activity"/>
    <property type="evidence" value="ECO:0007669"/>
    <property type="project" value="UniProtKB-KW"/>
</dbReference>
<gene>
    <name evidence="8" type="ORF">TGP89_225310</name>
</gene>
<dbReference type="Proteomes" id="UP000028828">
    <property type="component" value="Unassembled WGS sequence"/>
</dbReference>
<feature type="compositionally biased region" description="Low complexity" evidence="6">
    <location>
        <begin position="489"/>
        <end position="502"/>
    </location>
</feature>
<feature type="region of interest" description="Disordered" evidence="6">
    <location>
        <begin position="447"/>
        <end position="502"/>
    </location>
</feature>
<dbReference type="PANTHER" id="PTHR45686">
    <property type="entry name" value="ADP-RIBOSYLATION FACTOR GTPASE ACTIVATING PROTEIN 3, ISOFORM H-RELATED"/>
    <property type="match status" value="1"/>
</dbReference>
<feature type="compositionally biased region" description="Low complexity" evidence="6">
    <location>
        <begin position="153"/>
        <end position="167"/>
    </location>
</feature>
<dbReference type="GO" id="GO:0048205">
    <property type="term" value="P:COPI coating of Golgi vesicle"/>
    <property type="evidence" value="ECO:0007669"/>
    <property type="project" value="TreeGrafter"/>
</dbReference>
<dbReference type="AlphaFoldDB" id="A0A086KER6"/>
<dbReference type="PRINTS" id="PR00405">
    <property type="entry name" value="REVINTRACTNG"/>
</dbReference>
<feature type="region of interest" description="Disordered" evidence="6">
    <location>
        <begin position="270"/>
        <end position="291"/>
    </location>
</feature>
<sequence length="502" mass="52459">MKTCVFVDKPCHRMDAQTASFFKQLRDESPKNFRCIDCGAPNPQWASVTYGIFICLNCSGIHRGLGVHISFVRSTTMDAWNDKQKKMMSMGGNARCKTFFQEQGIADLPIKEKYTTKAAAYYRHLLKSQVEGTPPPPALQEGEGKQPEASLVGPTRTTSFGSRSGSGINPVPPPTSASFTERMQQMASRSGSNVGKDFGTVADSGASQAQSDQNGRNLERSQSKWTVGYMGEGGAAVLDSLGSGFVNFVSGAKDYTNKAISTMRGDSLTGVAGASGEEEGAPSAGPGLFEKAKDTLTTGGEWIAQKGRDLATGVAGATTGPSGAPPPPELSADGVPVATGKDENEVKSQRSRESGVLEGINTGFQTFVAGAKEYTASAYTAVANRAEVETSEGGLFDRAKNTFQSVSANVAGWLPSSGSETSGASSGGQETGLFSFNSFNIFQQKGSGELNRSSSSGHGLLSKEGYGSTEESPDENPQFPTLESRGSREGNSGAAASSSATS</sequence>
<feature type="region of interest" description="Disordered" evidence="6">
    <location>
        <begin position="129"/>
        <end position="220"/>
    </location>
</feature>
<dbReference type="InterPro" id="IPR037278">
    <property type="entry name" value="ARFGAP/RecO"/>
</dbReference>
<protein>
    <submittedName>
        <fullName evidence="8">Putative ARF1-directed GTPase-activating protein</fullName>
    </submittedName>
</protein>
<dbReference type="InterPro" id="IPR038508">
    <property type="entry name" value="ArfGAP_dom_sf"/>
</dbReference>
<evidence type="ECO:0000256" key="5">
    <source>
        <dbReference type="PROSITE-ProRule" id="PRU00288"/>
    </source>
</evidence>
<organism evidence="8 9">
    <name type="scientific">Toxoplasma gondii p89</name>
    <dbReference type="NCBI Taxonomy" id="943119"/>
    <lineage>
        <taxon>Eukaryota</taxon>
        <taxon>Sar</taxon>
        <taxon>Alveolata</taxon>
        <taxon>Apicomplexa</taxon>
        <taxon>Conoidasida</taxon>
        <taxon>Coccidia</taxon>
        <taxon>Eucoccidiorida</taxon>
        <taxon>Eimeriorina</taxon>
        <taxon>Sarcocystidae</taxon>
        <taxon>Toxoplasma</taxon>
    </lineage>
</organism>
<evidence type="ECO:0000256" key="2">
    <source>
        <dbReference type="ARBA" id="ARBA00022723"/>
    </source>
</evidence>